<dbReference type="Proteomes" id="UP000199228">
    <property type="component" value="Unassembled WGS sequence"/>
</dbReference>
<dbReference type="CDD" id="cd01743">
    <property type="entry name" value="GATase1_Anthranilate_Synthase"/>
    <property type="match status" value="1"/>
</dbReference>
<keyword evidence="4" id="KW-1185">Reference proteome</keyword>
<dbReference type="EMBL" id="FMXR01000005">
    <property type="protein sequence ID" value="SDB07590.1"/>
    <property type="molecule type" value="Genomic_DNA"/>
</dbReference>
<dbReference type="InterPro" id="IPR029062">
    <property type="entry name" value="Class_I_gatase-like"/>
</dbReference>
<dbReference type="Pfam" id="PF00117">
    <property type="entry name" value="GATase"/>
    <property type="match status" value="1"/>
</dbReference>
<dbReference type="NCBIfam" id="TIGR00566">
    <property type="entry name" value="trpG_papA"/>
    <property type="match status" value="1"/>
</dbReference>
<accession>A0A1G6AGZ0</accession>
<feature type="domain" description="Glutamine amidotransferase" evidence="2">
    <location>
        <begin position="3"/>
        <end position="185"/>
    </location>
</feature>
<dbReference type="PANTHER" id="PTHR43418">
    <property type="entry name" value="MULTIFUNCTIONAL TRYPTOPHAN BIOSYNTHESIS PROTEIN-RELATED"/>
    <property type="match status" value="1"/>
</dbReference>
<proteinExistence type="predicted"/>
<dbReference type="OrthoDB" id="9804328at2"/>
<dbReference type="PANTHER" id="PTHR43418:SF4">
    <property type="entry name" value="MULTIFUNCTIONAL TRYPTOPHAN BIOSYNTHESIS PROTEIN"/>
    <property type="match status" value="1"/>
</dbReference>
<dbReference type="Gene3D" id="3.40.50.880">
    <property type="match status" value="1"/>
</dbReference>
<dbReference type="RefSeq" id="WP_090171986.1">
    <property type="nucleotide sequence ID" value="NZ_FMXR01000005.1"/>
</dbReference>
<organism evidence="3 4">
    <name type="scientific">Eubacterium oxidoreducens</name>
    <dbReference type="NCBI Taxonomy" id="1732"/>
    <lineage>
        <taxon>Bacteria</taxon>
        <taxon>Bacillati</taxon>
        <taxon>Bacillota</taxon>
        <taxon>Clostridia</taxon>
        <taxon>Eubacteriales</taxon>
        <taxon>Eubacteriaceae</taxon>
        <taxon>Eubacterium</taxon>
    </lineage>
</organism>
<dbReference type="PRINTS" id="PR00096">
    <property type="entry name" value="GATASE"/>
</dbReference>
<dbReference type="PRINTS" id="PR00097">
    <property type="entry name" value="ANTSNTHASEII"/>
</dbReference>
<evidence type="ECO:0000256" key="1">
    <source>
        <dbReference type="ARBA" id="ARBA00022962"/>
    </source>
</evidence>
<dbReference type="InterPro" id="IPR017926">
    <property type="entry name" value="GATASE"/>
</dbReference>
<dbReference type="PRINTS" id="PR00099">
    <property type="entry name" value="CPSGATASE"/>
</dbReference>
<reference evidence="3 4" key="1">
    <citation type="submission" date="2016-10" db="EMBL/GenBank/DDBJ databases">
        <authorList>
            <person name="de Groot N.N."/>
        </authorList>
    </citation>
    <scope>NUCLEOTIDE SEQUENCE [LARGE SCALE GENOMIC DNA]</scope>
    <source>
        <strain evidence="3 4">DSM 3217</strain>
    </source>
</reference>
<protein>
    <submittedName>
        <fullName evidence="3">Anthranilate synthase component 2</fullName>
    </submittedName>
</protein>
<dbReference type="AlphaFoldDB" id="A0A1G6AGZ0"/>
<dbReference type="STRING" id="1732.SAMN02910417_00569"/>
<gene>
    <name evidence="3" type="ORF">SAMN02910417_00569</name>
</gene>
<evidence type="ECO:0000259" key="2">
    <source>
        <dbReference type="Pfam" id="PF00117"/>
    </source>
</evidence>
<dbReference type="SUPFAM" id="SSF52317">
    <property type="entry name" value="Class I glutamine amidotransferase-like"/>
    <property type="match status" value="1"/>
</dbReference>
<keyword evidence="1" id="KW-0315">Glutamine amidotransferase</keyword>
<dbReference type="GO" id="GO:0000162">
    <property type="term" value="P:L-tryptophan biosynthetic process"/>
    <property type="evidence" value="ECO:0007669"/>
    <property type="project" value="TreeGrafter"/>
</dbReference>
<dbReference type="FunFam" id="3.40.50.880:FF:000003">
    <property type="entry name" value="Anthranilate synthase component II"/>
    <property type="match status" value="1"/>
</dbReference>
<dbReference type="PROSITE" id="PS51273">
    <property type="entry name" value="GATASE_TYPE_1"/>
    <property type="match status" value="1"/>
</dbReference>
<sequence length="187" mass="21075">MILLIDNYDSFTYNLYQYIGVFNEDIKVVRNDKITIDEIRQMNPERIVLSPGPKSPKEAGICMDAVKEFAGKVPILGICLGHQSIGEAFGATVSYAKELYHGKQSLVEHDADGIYEGIESPIKVARYHSLAIIEKTLPECLVVTGRTEDGEIMSIKHKEYPVVGIQFHPESIYTQHGKRMIENFLNM</sequence>
<dbReference type="InterPro" id="IPR006221">
    <property type="entry name" value="TrpG/PapA_dom"/>
</dbReference>
<name>A0A1G6AGZ0_EUBOX</name>
<dbReference type="GO" id="GO:0005829">
    <property type="term" value="C:cytosol"/>
    <property type="evidence" value="ECO:0007669"/>
    <property type="project" value="TreeGrafter"/>
</dbReference>
<dbReference type="GO" id="GO:0004049">
    <property type="term" value="F:anthranilate synthase activity"/>
    <property type="evidence" value="ECO:0007669"/>
    <property type="project" value="TreeGrafter"/>
</dbReference>
<evidence type="ECO:0000313" key="4">
    <source>
        <dbReference type="Proteomes" id="UP000199228"/>
    </source>
</evidence>
<dbReference type="InterPro" id="IPR050472">
    <property type="entry name" value="Anth_synth/Amidotransfase"/>
</dbReference>
<evidence type="ECO:0000313" key="3">
    <source>
        <dbReference type="EMBL" id="SDB07590.1"/>
    </source>
</evidence>